<protein>
    <submittedName>
        <fullName evidence="2">G_PROTEIN_RECEP_F1_2 domain-containing protein</fullName>
    </submittedName>
</protein>
<dbReference type="WBParaSite" id="RSKR_0000179800.1">
    <property type="protein sequence ID" value="RSKR_0000179800.1"/>
    <property type="gene ID" value="RSKR_0000179800"/>
</dbReference>
<accession>A0AC35TLC9</accession>
<organism evidence="1 2">
    <name type="scientific">Rhabditophanes sp. KR3021</name>
    <dbReference type="NCBI Taxonomy" id="114890"/>
    <lineage>
        <taxon>Eukaryota</taxon>
        <taxon>Metazoa</taxon>
        <taxon>Ecdysozoa</taxon>
        <taxon>Nematoda</taxon>
        <taxon>Chromadorea</taxon>
        <taxon>Rhabditida</taxon>
        <taxon>Tylenchina</taxon>
        <taxon>Panagrolaimomorpha</taxon>
        <taxon>Strongyloidoidea</taxon>
        <taxon>Alloionematidae</taxon>
        <taxon>Rhabditophanes</taxon>
    </lineage>
</organism>
<reference evidence="2" key="1">
    <citation type="submission" date="2016-11" db="UniProtKB">
        <authorList>
            <consortium name="WormBaseParasite"/>
        </authorList>
    </citation>
    <scope>IDENTIFICATION</scope>
    <source>
        <strain evidence="2">KR3021</strain>
    </source>
</reference>
<name>A0AC35TLC9_9BILA</name>
<proteinExistence type="predicted"/>
<evidence type="ECO:0000313" key="2">
    <source>
        <dbReference type="WBParaSite" id="RSKR_0000179800.1"/>
    </source>
</evidence>
<sequence>MPVSIFTYILGNFPFGDNTCKLITLLDTGGKEFSPVHTMIIAIVRYLITCQNIHKKGHQKYCFLIPLFGLILVLYVPVIGYQMKHTTLILISVALKDKAKTKEGICLTIIPEETAISFPLYAFLTIYLIPTVVSTVCYVQLYRHCDTTSSFRNPSQTTPQGTRRMNKVISTIIRLFIFHFLCWTPHWIFQTMPAIIQLLGYEDLNKNNSYWKMFVFSYILPYINCSFNWLFYAWRIRDIRDILPNWIPRMEDSENSVDRIASEPLMEMSFLKKLKPSQQSQSLLPSEVDEQVV</sequence>
<evidence type="ECO:0000313" key="1">
    <source>
        <dbReference type="Proteomes" id="UP000095286"/>
    </source>
</evidence>
<dbReference type="Proteomes" id="UP000095286">
    <property type="component" value="Unplaced"/>
</dbReference>